<dbReference type="Pfam" id="PF01734">
    <property type="entry name" value="Patatin"/>
    <property type="match status" value="1"/>
</dbReference>
<feature type="short sequence motif" description="GXGXXG" evidence="4">
    <location>
        <begin position="130"/>
        <end position="135"/>
    </location>
</feature>
<evidence type="ECO:0000256" key="4">
    <source>
        <dbReference type="PROSITE-ProRule" id="PRU01161"/>
    </source>
</evidence>
<gene>
    <name evidence="7" type="ORF">CH338_27480</name>
</gene>
<dbReference type="Proteomes" id="UP000248863">
    <property type="component" value="Unassembled WGS sequence"/>
</dbReference>
<dbReference type="InterPro" id="IPR002641">
    <property type="entry name" value="PNPLA_dom"/>
</dbReference>
<evidence type="ECO:0000313" key="8">
    <source>
        <dbReference type="Proteomes" id="UP000248863"/>
    </source>
</evidence>
<keyword evidence="8" id="KW-1185">Reference proteome</keyword>
<dbReference type="Gene3D" id="3.40.1090.10">
    <property type="entry name" value="Cytosolic phospholipase A2 catalytic domain"/>
    <property type="match status" value="2"/>
</dbReference>
<feature type="region of interest" description="Disordered" evidence="5">
    <location>
        <begin position="1"/>
        <end position="23"/>
    </location>
</feature>
<dbReference type="AlphaFoldDB" id="A0A327JZR5"/>
<organism evidence="7 8">
    <name type="scientific">Rhodoplanes elegans</name>
    <dbReference type="NCBI Taxonomy" id="29408"/>
    <lineage>
        <taxon>Bacteria</taxon>
        <taxon>Pseudomonadati</taxon>
        <taxon>Pseudomonadota</taxon>
        <taxon>Alphaproteobacteria</taxon>
        <taxon>Hyphomicrobiales</taxon>
        <taxon>Nitrobacteraceae</taxon>
        <taxon>Rhodoplanes</taxon>
    </lineage>
</organism>
<dbReference type="SUPFAM" id="SSF52151">
    <property type="entry name" value="FabD/lysophospholipase-like"/>
    <property type="match status" value="1"/>
</dbReference>
<dbReference type="PROSITE" id="PS51635">
    <property type="entry name" value="PNPLA"/>
    <property type="match status" value="1"/>
</dbReference>
<evidence type="ECO:0000259" key="6">
    <source>
        <dbReference type="PROSITE" id="PS51635"/>
    </source>
</evidence>
<keyword evidence="2 4" id="KW-0442">Lipid degradation</keyword>
<evidence type="ECO:0000256" key="1">
    <source>
        <dbReference type="ARBA" id="ARBA00022801"/>
    </source>
</evidence>
<sequence length="454" mass="49231">MSAGCCARRANGRPSWSPRPSARVRRPVCATPIRITPTCASPIRATPVRSTPRWRHGAPRPPPELRDGQQPDVVLARSPGCCVARFARQAGGSAPQSPANDRPDRRCRAESEAPVTIDRSPVLVDLALQGGGAHGAFTWGVLDRLLEEPWLEIDGVSGTSAGAMNAAVLVDGFADGGRDGARAALESFWRSVSDGARFSPFQRTPLDLLLGRWTLDNSPLYVIMDLMARMVSPYDLVAGANPLAAILEKHIDFERLSQASIKLFVTATRVRTGQGRVFRNAEITPDVLLASACLPTMFQSVEIDGEAYWDGGYSGNPTITPLVRECRSRDTIIVQINPIERIGTPRSARDILNRLNEVSFNGVLLKELRMIALLRQVADAGNCEGAQWARMRIHRIASAAMAELSASSKLLAEWGFFCKLRDLGRAAAETFLVENAAALGERSTYDLDALLAGP</sequence>
<feature type="region of interest" description="Disordered" evidence="5">
    <location>
        <begin position="87"/>
        <end position="112"/>
    </location>
</feature>
<evidence type="ECO:0000256" key="2">
    <source>
        <dbReference type="ARBA" id="ARBA00022963"/>
    </source>
</evidence>
<comment type="caution">
    <text evidence="7">The sequence shown here is derived from an EMBL/GenBank/DDBJ whole genome shotgun (WGS) entry which is preliminary data.</text>
</comment>
<keyword evidence="1 4" id="KW-0378">Hydrolase</keyword>
<feature type="compositionally biased region" description="Basic and acidic residues" evidence="5">
    <location>
        <begin position="101"/>
        <end position="111"/>
    </location>
</feature>
<accession>A0A327JZR5</accession>
<evidence type="ECO:0000313" key="7">
    <source>
        <dbReference type="EMBL" id="RAI30532.1"/>
    </source>
</evidence>
<dbReference type="OrthoDB" id="9807112at2"/>
<dbReference type="InterPro" id="IPR016035">
    <property type="entry name" value="Acyl_Trfase/lysoPLipase"/>
</dbReference>
<feature type="short sequence motif" description="GXSXG" evidence="4">
    <location>
        <begin position="158"/>
        <end position="162"/>
    </location>
</feature>
<feature type="active site" description="Proton acceptor" evidence="4">
    <location>
        <position position="310"/>
    </location>
</feature>
<evidence type="ECO:0000256" key="5">
    <source>
        <dbReference type="SAM" id="MobiDB-lite"/>
    </source>
</evidence>
<protein>
    <submittedName>
        <fullName evidence="7">Alpha/beta hydrolase</fullName>
    </submittedName>
</protein>
<dbReference type="PANTHER" id="PTHR14226:SF78">
    <property type="entry name" value="SLR0060 PROTEIN"/>
    <property type="match status" value="1"/>
</dbReference>
<dbReference type="PANTHER" id="PTHR14226">
    <property type="entry name" value="NEUROPATHY TARGET ESTERASE/SWISS CHEESE D.MELANOGASTER"/>
    <property type="match status" value="1"/>
</dbReference>
<name>A0A327JZR5_9BRAD</name>
<keyword evidence="3 4" id="KW-0443">Lipid metabolism</keyword>
<reference evidence="7 8" key="1">
    <citation type="submission" date="2017-07" db="EMBL/GenBank/DDBJ databases">
        <title>Draft Genome Sequences of Select Purple Nonsulfur Bacteria.</title>
        <authorList>
            <person name="Lasarre B."/>
            <person name="Mckinlay J.B."/>
        </authorList>
    </citation>
    <scope>NUCLEOTIDE SEQUENCE [LARGE SCALE GENOMIC DNA]</scope>
    <source>
        <strain evidence="7 8">DSM 11907</strain>
    </source>
</reference>
<feature type="active site" description="Nucleophile" evidence="4">
    <location>
        <position position="160"/>
    </location>
</feature>
<feature type="short sequence motif" description="DGA/G" evidence="4">
    <location>
        <begin position="310"/>
        <end position="312"/>
    </location>
</feature>
<feature type="region of interest" description="Disordered" evidence="5">
    <location>
        <begin position="44"/>
        <end position="70"/>
    </location>
</feature>
<dbReference type="EMBL" id="NPEU01000602">
    <property type="protein sequence ID" value="RAI30532.1"/>
    <property type="molecule type" value="Genomic_DNA"/>
</dbReference>
<dbReference type="GO" id="GO:0016787">
    <property type="term" value="F:hydrolase activity"/>
    <property type="evidence" value="ECO:0007669"/>
    <property type="project" value="UniProtKB-UniRule"/>
</dbReference>
<dbReference type="GO" id="GO:0016042">
    <property type="term" value="P:lipid catabolic process"/>
    <property type="evidence" value="ECO:0007669"/>
    <property type="project" value="UniProtKB-UniRule"/>
</dbReference>
<feature type="domain" description="PNPLA" evidence="6">
    <location>
        <begin position="126"/>
        <end position="323"/>
    </location>
</feature>
<evidence type="ECO:0000256" key="3">
    <source>
        <dbReference type="ARBA" id="ARBA00023098"/>
    </source>
</evidence>
<proteinExistence type="predicted"/>
<dbReference type="InterPro" id="IPR050301">
    <property type="entry name" value="NTE"/>
</dbReference>